<sequence length="730" mass="83485">MGDLVQRREEKILGVRADDLGFFAEKRRKDFGAINPANITASINSIPMLNGSNFKSWKANLLIVLGVMDRDLAFPPPLKDESTSDEKRDMERWEKSNRMCMMVMKRAIPEAFRGTTSDQITTAKEFLANIEKRFVKNEKAEIGTLLTSLISMKYKGKGNVREYILEMSHLASKLKALQLELSEDLLVHLVLISLPAQFNQFKVSYNCQKETWSLNELISHCVQEEERLKQDRTERHKKKQCTNYHAWRAKKGMLLALGCLSCRKPNDVERYIYVGDGKTVEVEAIGKFRLLLKTGLYLDLNETFIVPSFRRNLISISALDKSGYSCSFGNGKFSLFYDSKLSGSGSLSGYDNLYLIDTIASFNESLQLSTRGTKRKLTTRIQGKQTNTRRFVANKTMNILELIHMDICGPFPMVAWNGQQYFITFIDDFSRYGYVYLISEKSQSLDVFKSYKAEVENQLSKNIKSVRYDHGGEYYGRYDGSGEQRPGPFAKFLDECGIVPQYTMPGSPTMNGVAERRNRTLKDMVRSMISHSTLPESLWGEALKTATYILNRVPTKATTKNPYELWTGKKPSLKHLHVWGCPAEARPYMPNEKKLDSRMVSCYFIGYSERSRGYKFYDPITKSIFEMGNARFFEDVEFAGGDKDKDCVISIGQDSIFDHVENITNQDNVEAPPIQEIVSEEQPRAPLESMPLRRSTREKRSAISDDYIVFLQEHEIDIGVMEDDPISMEI</sequence>
<dbReference type="GO" id="GO:0006508">
    <property type="term" value="P:proteolysis"/>
    <property type="evidence" value="ECO:0007669"/>
    <property type="project" value="UniProtKB-KW"/>
</dbReference>
<gene>
    <name evidence="3" type="ORF">SVIM_LOCUS366317</name>
</gene>
<dbReference type="GO" id="GO:0015074">
    <property type="term" value="P:DNA integration"/>
    <property type="evidence" value="ECO:0007669"/>
    <property type="project" value="InterPro"/>
</dbReference>
<name>A0A6N2MTR1_SALVM</name>
<dbReference type="EMBL" id="CAADRP010001809">
    <property type="protein sequence ID" value="VFU52942.1"/>
    <property type="molecule type" value="Genomic_DNA"/>
</dbReference>
<feature type="domain" description="Integrase catalytic" evidence="2">
    <location>
        <begin position="392"/>
        <end position="570"/>
    </location>
</feature>
<dbReference type="Pfam" id="PF14223">
    <property type="entry name" value="Retrotran_gag_2"/>
    <property type="match status" value="1"/>
</dbReference>
<evidence type="ECO:0000256" key="1">
    <source>
        <dbReference type="ARBA" id="ARBA00022670"/>
    </source>
</evidence>
<dbReference type="Pfam" id="PF22936">
    <property type="entry name" value="Pol_BBD"/>
    <property type="match status" value="1"/>
</dbReference>
<evidence type="ECO:0000313" key="3">
    <source>
        <dbReference type="EMBL" id="VFU52942.1"/>
    </source>
</evidence>
<keyword evidence="1" id="KW-0645">Protease</keyword>
<dbReference type="Gene3D" id="3.30.420.10">
    <property type="entry name" value="Ribonuclease H-like superfamily/Ribonuclease H"/>
    <property type="match status" value="1"/>
</dbReference>
<evidence type="ECO:0000259" key="2">
    <source>
        <dbReference type="PROSITE" id="PS50994"/>
    </source>
</evidence>
<dbReference type="GO" id="GO:0003676">
    <property type="term" value="F:nucleic acid binding"/>
    <property type="evidence" value="ECO:0007669"/>
    <property type="project" value="InterPro"/>
</dbReference>
<dbReference type="PANTHER" id="PTHR42648">
    <property type="entry name" value="TRANSPOSASE, PUTATIVE-RELATED"/>
    <property type="match status" value="1"/>
</dbReference>
<reference evidence="3" key="1">
    <citation type="submission" date="2019-03" db="EMBL/GenBank/DDBJ databases">
        <authorList>
            <person name="Mank J."/>
            <person name="Almeida P."/>
        </authorList>
    </citation>
    <scope>NUCLEOTIDE SEQUENCE</scope>
    <source>
        <strain evidence="3">78183</strain>
    </source>
</reference>
<dbReference type="PANTHER" id="PTHR42648:SF28">
    <property type="entry name" value="TRANSPOSON-ENCODED PROTEIN WITH RIBONUCLEASE H-LIKE AND RETROVIRUS ZINC FINGER-LIKE DOMAINS"/>
    <property type="match status" value="1"/>
</dbReference>
<dbReference type="SUPFAM" id="SSF53098">
    <property type="entry name" value="Ribonuclease H-like"/>
    <property type="match status" value="1"/>
</dbReference>
<proteinExistence type="predicted"/>
<dbReference type="InterPro" id="IPR039537">
    <property type="entry name" value="Retrotran_Ty1/copia-like"/>
</dbReference>
<dbReference type="AlphaFoldDB" id="A0A6N2MTR1"/>
<organism evidence="3">
    <name type="scientific">Salix viminalis</name>
    <name type="common">Common osier</name>
    <name type="synonym">Basket willow</name>
    <dbReference type="NCBI Taxonomy" id="40686"/>
    <lineage>
        <taxon>Eukaryota</taxon>
        <taxon>Viridiplantae</taxon>
        <taxon>Streptophyta</taxon>
        <taxon>Embryophyta</taxon>
        <taxon>Tracheophyta</taxon>
        <taxon>Spermatophyta</taxon>
        <taxon>Magnoliopsida</taxon>
        <taxon>eudicotyledons</taxon>
        <taxon>Gunneridae</taxon>
        <taxon>Pentapetalae</taxon>
        <taxon>rosids</taxon>
        <taxon>fabids</taxon>
        <taxon>Malpighiales</taxon>
        <taxon>Salicaceae</taxon>
        <taxon>Saliceae</taxon>
        <taxon>Salix</taxon>
    </lineage>
</organism>
<dbReference type="InterPro" id="IPR012337">
    <property type="entry name" value="RNaseH-like_sf"/>
</dbReference>
<dbReference type="PROSITE" id="PS50994">
    <property type="entry name" value="INTEGRASE"/>
    <property type="match status" value="1"/>
</dbReference>
<dbReference type="InterPro" id="IPR054722">
    <property type="entry name" value="PolX-like_BBD"/>
</dbReference>
<dbReference type="Pfam" id="PF00665">
    <property type="entry name" value="rve"/>
    <property type="match status" value="1"/>
</dbReference>
<dbReference type="InterPro" id="IPR057670">
    <property type="entry name" value="SH3_retrovirus"/>
</dbReference>
<protein>
    <recommendedName>
        <fullName evidence="2">Integrase catalytic domain-containing protein</fullName>
    </recommendedName>
</protein>
<dbReference type="GO" id="GO:0008233">
    <property type="term" value="F:peptidase activity"/>
    <property type="evidence" value="ECO:0007669"/>
    <property type="project" value="UniProtKB-KW"/>
</dbReference>
<dbReference type="Pfam" id="PF25597">
    <property type="entry name" value="SH3_retrovirus"/>
    <property type="match status" value="1"/>
</dbReference>
<dbReference type="InterPro" id="IPR001584">
    <property type="entry name" value="Integrase_cat-core"/>
</dbReference>
<accession>A0A6N2MTR1</accession>
<dbReference type="InterPro" id="IPR036397">
    <property type="entry name" value="RNaseH_sf"/>
</dbReference>
<keyword evidence="1" id="KW-0378">Hydrolase</keyword>